<sequence>MGNAKLAGCGAATTIRPHATGHKRAKDGTLLRVDREGCTGWIATRYDLNLRVIAQVRGSDEEVHRTVARWAQG</sequence>
<keyword evidence="2" id="KW-1185">Reference proteome</keyword>
<dbReference type="EMBL" id="UEGW01000001">
    <property type="protein sequence ID" value="SRX96181.1"/>
    <property type="molecule type" value="Genomic_DNA"/>
</dbReference>
<proteinExistence type="predicted"/>
<evidence type="ECO:0000313" key="2">
    <source>
        <dbReference type="Proteomes" id="UP000252015"/>
    </source>
</evidence>
<evidence type="ECO:0000313" key="1">
    <source>
        <dbReference type="EMBL" id="SRX96181.1"/>
    </source>
</evidence>
<dbReference type="AlphaFoldDB" id="A0A1E3T8C6"/>
<reference evidence="1 2" key="1">
    <citation type="submission" date="2018-05" db="EMBL/GenBank/DDBJ databases">
        <authorList>
            <consortium name="IHU Genomes"/>
        </authorList>
    </citation>
    <scope>NUCLEOTIDE SEQUENCE [LARGE SCALE GENOMIC DNA]</scope>
    <source>
        <strain evidence="1 2">P7336</strain>
    </source>
</reference>
<dbReference type="STRING" id="29313.BHQ16_19240"/>
<gene>
    <name evidence="1" type="ORF">MSP7336_04457</name>
</gene>
<organism evidence="1 2">
    <name type="scientific">Mycobacterium shimoidei</name>
    <dbReference type="NCBI Taxonomy" id="29313"/>
    <lineage>
        <taxon>Bacteria</taxon>
        <taxon>Bacillati</taxon>
        <taxon>Actinomycetota</taxon>
        <taxon>Actinomycetes</taxon>
        <taxon>Mycobacteriales</taxon>
        <taxon>Mycobacteriaceae</taxon>
        <taxon>Mycobacterium</taxon>
    </lineage>
</organism>
<protein>
    <submittedName>
        <fullName evidence="1">Uncharacterized protein</fullName>
    </submittedName>
</protein>
<name>A0A1E3T8C6_MYCSH</name>
<dbReference type="Proteomes" id="UP000252015">
    <property type="component" value="Unassembled WGS sequence"/>
</dbReference>
<accession>A0A1E3T8C6</accession>
<dbReference type="RefSeq" id="WP_069397681.1">
    <property type="nucleotide sequence ID" value="NZ_JACKUN010000010.1"/>
</dbReference>
<dbReference type="OrthoDB" id="4748987at2"/>